<keyword evidence="2" id="KW-0812">Transmembrane</keyword>
<evidence type="ECO:0000313" key="4">
    <source>
        <dbReference type="Proteomes" id="UP000182054"/>
    </source>
</evidence>
<protein>
    <recommendedName>
        <fullName evidence="5">Asp23 family, cell envelope-related function</fullName>
    </recommendedName>
</protein>
<feature type="compositionally biased region" description="Polar residues" evidence="1">
    <location>
        <begin position="271"/>
        <end position="283"/>
    </location>
</feature>
<evidence type="ECO:0008006" key="5">
    <source>
        <dbReference type="Google" id="ProtNLM"/>
    </source>
</evidence>
<reference evidence="3 4" key="1">
    <citation type="submission" date="2016-10" db="EMBL/GenBank/DDBJ databases">
        <authorList>
            <person name="de Groot N.N."/>
        </authorList>
    </citation>
    <scope>NUCLEOTIDE SEQUENCE [LARGE SCALE GENOMIC DNA]</scope>
    <source>
        <strain evidence="3 4">DSM 44908</strain>
    </source>
</reference>
<feature type="compositionally biased region" description="Low complexity" evidence="1">
    <location>
        <begin position="248"/>
        <end position="262"/>
    </location>
</feature>
<dbReference type="EMBL" id="FOJN01000004">
    <property type="protein sequence ID" value="SFA47426.1"/>
    <property type="molecule type" value="Genomic_DNA"/>
</dbReference>
<dbReference type="RefSeq" id="WP_068361511.1">
    <property type="nucleotide sequence ID" value="NZ_FOJN01000004.1"/>
</dbReference>
<dbReference type="AlphaFoldDB" id="A0A1I0T8S1"/>
<proteinExistence type="predicted"/>
<gene>
    <name evidence="3" type="ORF">SAMN05444374_104202</name>
</gene>
<keyword evidence="2" id="KW-0472">Membrane</keyword>
<accession>A0A1I0T8S1</accession>
<name>A0A1I0T8S1_9NOCA</name>
<feature type="transmembrane region" description="Helical" evidence="2">
    <location>
        <begin position="154"/>
        <end position="180"/>
    </location>
</feature>
<evidence type="ECO:0000256" key="2">
    <source>
        <dbReference type="SAM" id="Phobius"/>
    </source>
</evidence>
<evidence type="ECO:0000256" key="1">
    <source>
        <dbReference type="SAM" id="MobiDB-lite"/>
    </source>
</evidence>
<dbReference type="GeneID" id="85485356"/>
<keyword evidence="2" id="KW-1133">Transmembrane helix</keyword>
<feature type="compositionally biased region" description="Basic and acidic residues" evidence="1">
    <location>
        <begin position="16"/>
        <end position="27"/>
    </location>
</feature>
<sequence>MADRDDARSTGAGVADADRAPLAEPGERGSLTVLDRAIERIADASLTRTSGIVSGGGTFGRRPSRVKVTQEGRVVRAAADCTVSWPRPAVAVADDLRRDVARGMTDSGLRAESVDVRVSDFAAPGDRDLAAAAGSTADLLPAPRPLAAPAATPWALLWTLALLAGAAVLIRDALVVWNVVPGEPWTTSALNYLDGLGPQSWMVPVGIAAAVLGVLMILASLKWRGRRYRPSGIADDVWIHRRDRAKLAASSTGSSTGTTSADTDADAPTVAGTSSAETKGATS</sequence>
<dbReference type="OrthoDB" id="4485481at2"/>
<feature type="region of interest" description="Disordered" evidence="1">
    <location>
        <begin position="248"/>
        <end position="283"/>
    </location>
</feature>
<dbReference type="Proteomes" id="UP000182054">
    <property type="component" value="Unassembled WGS sequence"/>
</dbReference>
<organism evidence="3 4">
    <name type="scientific">Rhodococcoides kroppenstedtii</name>
    <dbReference type="NCBI Taxonomy" id="293050"/>
    <lineage>
        <taxon>Bacteria</taxon>
        <taxon>Bacillati</taxon>
        <taxon>Actinomycetota</taxon>
        <taxon>Actinomycetes</taxon>
        <taxon>Mycobacteriales</taxon>
        <taxon>Nocardiaceae</taxon>
        <taxon>Rhodococcoides</taxon>
    </lineage>
</organism>
<feature type="region of interest" description="Disordered" evidence="1">
    <location>
        <begin position="1"/>
        <end position="28"/>
    </location>
</feature>
<feature type="transmembrane region" description="Helical" evidence="2">
    <location>
        <begin position="200"/>
        <end position="221"/>
    </location>
</feature>
<evidence type="ECO:0000313" key="3">
    <source>
        <dbReference type="EMBL" id="SFA47426.1"/>
    </source>
</evidence>